<dbReference type="Pfam" id="PF10824">
    <property type="entry name" value="T7SS_ESX_EspC"/>
    <property type="match status" value="1"/>
</dbReference>
<keyword evidence="3" id="KW-1185">Reference proteome</keyword>
<feature type="region of interest" description="Disordered" evidence="1">
    <location>
        <begin position="39"/>
        <end position="65"/>
    </location>
</feature>
<dbReference type="EMBL" id="CP063373">
    <property type="protein sequence ID" value="QOV35181.1"/>
    <property type="molecule type" value="Genomic_DNA"/>
</dbReference>
<dbReference type="InterPro" id="IPR022536">
    <property type="entry name" value="EspC"/>
</dbReference>
<organism evidence="2 3">
    <name type="scientific">Streptomyces ferrugineus</name>
    <dbReference type="NCBI Taxonomy" id="1413221"/>
    <lineage>
        <taxon>Bacteria</taxon>
        <taxon>Bacillati</taxon>
        <taxon>Actinomycetota</taxon>
        <taxon>Actinomycetes</taxon>
        <taxon>Kitasatosporales</taxon>
        <taxon>Streptomycetaceae</taxon>
        <taxon>Streptomyces</taxon>
    </lineage>
</organism>
<feature type="compositionally biased region" description="Basic and acidic residues" evidence="1">
    <location>
        <begin position="48"/>
        <end position="64"/>
    </location>
</feature>
<dbReference type="Proteomes" id="UP000594205">
    <property type="component" value="Chromosome"/>
</dbReference>
<gene>
    <name evidence="2" type="ORF">IM697_34690</name>
</gene>
<reference evidence="2 3" key="1">
    <citation type="submission" date="2020-10" db="EMBL/GenBank/DDBJ databases">
        <title>Streptomyces ferrugineus complate genome analysis.</title>
        <authorList>
            <person name="Anwar N."/>
        </authorList>
    </citation>
    <scope>NUCLEOTIDE SEQUENCE [LARGE SCALE GENOMIC DNA]</scope>
    <source>
        <strain evidence="2 3">CCTCC AA2014009</strain>
    </source>
</reference>
<evidence type="ECO:0008006" key="4">
    <source>
        <dbReference type="Google" id="ProtNLM"/>
    </source>
</evidence>
<dbReference type="AlphaFoldDB" id="A0A7M2SIZ8"/>
<accession>A0A7M2SIZ8</accession>
<dbReference type="KEGG" id="sfeu:IM697_34690"/>
<dbReference type="GO" id="GO:0009306">
    <property type="term" value="P:protein secretion"/>
    <property type="evidence" value="ECO:0007669"/>
    <property type="project" value="InterPro"/>
</dbReference>
<evidence type="ECO:0000313" key="2">
    <source>
        <dbReference type="EMBL" id="QOV35181.1"/>
    </source>
</evidence>
<evidence type="ECO:0000256" key="1">
    <source>
        <dbReference type="SAM" id="MobiDB-lite"/>
    </source>
</evidence>
<dbReference type="RefSeq" id="WP_194040039.1">
    <property type="nucleotide sequence ID" value="NZ_CP063373.1"/>
</dbReference>
<protein>
    <recommendedName>
        <fullName evidence="4">ESX-1 secretion-associated protein</fullName>
    </recommendedName>
</protein>
<sequence>MSGGFNVEGDALRKYAKAVEAAAGRVDGIRSRTKQLELTQQSFGKLPQSDDLKADYDTQRKESGNDLGDAVDTLYAIADALRDSAAAYDGTEMDNRGMLGGGH</sequence>
<evidence type="ECO:0000313" key="3">
    <source>
        <dbReference type="Proteomes" id="UP000594205"/>
    </source>
</evidence>
<proteinExistence type="predicted"/>
<name>A0A7M2SIZ8_9ACTN</name>